<evidence type="ECO:0000256" key="3">
    <source>
        <dbReference type="ARBA" id="ARBA00023125"/>
    </source>
</evidence>
<feature type="region of interest" description="Disordered" evidence="6">
    <location>
        <begin position="615"/>
        <end position="638"/>
    </location>
</feature>
<feature type="domain" description="BZIP" evidence="7">
    <location>
        <begin position="760"/>
        <end position="823"/>
    </location>
</feature>
<dbReference type="SUPFAM" id="SSF57959">
    <property type="entry name" value="Leucine zipper domain"/>
    <property type="match status" value="1"/>
</dbReference>
<dbReference type="InterPro" id="IPR004827">
    <property type="entry name" value="bZIP"/>
</dbReference>
<evidence type="ECO:0000259" key="7">
    <source>
        <dbReference type="PROSITE" id="PS50217"/>
    </source>
</evidence>
<feature type="coiled-coil region" evidence="5">
    <location>
        <begin position="785"/>
        <end position="819"/>
    </location>
</feature>
<dbReference type="Proteomes" id="UP001497525">
    <property type="component" value="Unassembled WGS sequence"/>
</dbReference>
<feature type="compositionally biased region" description="Polar residues" evidence="6">
    <location>
        <begin position="731"/>
        <end position="751"/>
    </location>
</feature>
<dbReference type="Pfam" id="PF03957">
    <property type="entry name" value="Jun"/>
    <property type="match status" value="1"/>
</dbReference>
<dbReference type="GO" id="GO:0000978">
    <property type="term" value="F:RNA polymerase II cis-regulatory region sequence-specific DNA binding"/>
    <property type="evidence" value="ECO:0007669"/>
    <property type="project" value="TreeGrafter"/>
</dbReference>
<feature type="region of interest" description="Disordered" evidence="6">
    <location>
        <begin position="386"/>
        <end position="446"/>
    </location>
</feature>
<dbReference type="InterPro" id="IPR004826">
    <property type="entry name" value="bZIP_Maf"/>
</dbReference>
<sequence length="877" mass="92639">MPESECNALFLNGSDLPASTRPLRVITQYSSASALGMQSPGRPTSLGVCLTTSQNIHEFKSGSISMKSALSQDSAGQPWTVKSVDGAEFEKLLGQLGNNGSTPVTPTSFLNPRNITEDQEIFADNFSRTLNKVKAEQEGWAHQLQRSPKTLLATDSGSVPNEFVGSYSSAIGRTVENSVSVERNQISPSTSTQLTSGPLILSSATSRSSSLSQIEPSEPISTESNHYLTAGTTTSGMSALISGLPTIFSIATGLKEACVDRGLTSTVTSDYKSSVQSSEQTSVMSSSGVDTPFNVSPGDPNRMFISSISPLGLTDAIRPQVMLRYTASASGQTSSSSNESLLASLASVSSASSVYPTSTDICSSSGVREAPSLEFLQPIGSISKAETDISPMGAGTDNSSKSSASFIGSQPPAQRLPSPAVAHSGIRSSRSPRSTSAHATSPRFQSSCNTVTVQAGPVDAVLLDSDVQIQQLTSLYPSLNGTFAFTSNNQCATGTLFQSAGSGLSLLSSLPTPTESFGEFNPIAATMNNGFEQQLNVSNMQNTNNRPPPLLLPSPTACTSADAGRLISVANPSSRRVAAPTSADDPSNYTSHLSLVPSSSIPVIPKKSRRSAVTVANKRGRGGGVSSSIQLKQGSACDSSTDNLGAVGNVIPATGVSKIGMKRARPRFSSTVDPVSQLSVSDSGKTMVSNTSMPQAFATSSQFVYMNDPDPPLIVVKSEPVQLETLDEMSNHSGSFSAGTGRTPRANTPPSSIDGMDQNHLKLERKRARNRVAARRCRERKISLIRALENQVAERDAHVRNLEDVLARYRAEGERLRNHIEMLADSYPSLKAELCQYPFLFQQVNATTTSEASRINRTSAGPLQTELPNCAISKHFS</sequence>
<feature type="compositionally biased region" description="Polar residues" evidence="6">
    <location>
        <begin position="396"/>
        <end position="412"/>
    </location>
</feature>
<feature type="compositionally biased region" description="Polar residues" evidence="6">
    <location>
        <begin position="426"/>
        <end position="446"/>
    </location>
</feature>
<evidence type="ECO:0000256" key="2">
    <source>
        <dbReference type="ARBA" id="ARBA00023015"/>
    </source>
</evidence>
<dbReference type="PROSITE" id="PS00036">
    <property type="entry name" value="BZIP_BASIC"/>
    <property type="match status" value="1"/>
</dbReference>
<feature type="region of interest" description="Disordered" evidence="6">
    <location>
        <begin position="730"/>
        <end position="757"/>
    </location>
</feature>
<evidence type="ECO:0000313" key="8">
    <source>
        <dbReference type="EMBL" id="CAL5134064.1"/>
    </source>
</evidence>
<dbReference type="PRINTS" id="PR00043">
    <property type="entry name" value="LEUZIPPRJUN"/>
</dbReference>
<protein>
    <recommendedName>
        <fullName evidence="7">BZIP domain-containing protein</fullName>
    </recommendedName>
</protein>
<dbReference type="InterPro" id="IPR046347">
    <property type="entry name" value="bZIP_sf"/>
</dbReference>
<dbReference type="GO" id="GO:0000981">
    <property type="term" value="F:DNA-binding transcription factor activity, RNA polymerase II-specific"/>
    <property type="evidence" value="ECO:0007669"/>
    <property type="project" value="TreeGrafter"/>
</dbReference>
<gene>
    <name evidence="8" type="ORF">CDAUBV1_LOCUS7294</name>
</gene>
<dbReference type="GO" id="GO:0051726">
    <property type="term" value="P:regulation of cell cycle"/>
    <property type="evidence" value="ECO:0007669"/>
    <property type="project" value="TreeGrafter"/>
</dbReference>
<dbReference type="InterPro" id="IPR005643">
    <property type="entry name" value="JNK"/>
</dbReference>
<name>A0AAV2TAD8_CALDB</name>
<keyword evidence="5" id="KW-0175">Coiled coil</keyword>
<dbReference type="AlphaFoldDB" id="A0AAV2TAD8"/>
<dbReference type="SMART" id="SM00338">
    <property type="entry name" value="BRLZ"/>
    <property type="match status" value="1"/>
</dbReference>
<evidence type="ECO:0000313" key="9">
    <source>
        <dbReference type="Proteomes" id="UP001497525"/>
    </source>
</evidence>
<evidence type="ECO:0000256" key="6">
    <source>
        <dbReference type="SAM" id="MobiDB-lite"/>
    </source>
</evidence>
<evidence type="ECO:0000256" key="1">
    <source>
        <dbReference type="ARBA" id="ARBA00006882"/>
    </source>
</evidence>
<dbReference type="GO" id="GO:0042127">
    <property type="term" value="P:regulation of cell population proliferation"/>
    <property type="evidence" value="ECO:0007669"/>
    <property type="project" value="TreeGrafter"/>
</dbReference>
<dbReference type="Gene3D" id="1.20.5.170">
    <property type="match status" value="1"/>
</dbReference>
<dbReference type="PANTHER" id="PTHR11462">
    <property type="entry name" value="JUN TRANSCRIPTION FACTOR-RELATED"/>
    <property type="match status" value="1"/>
</dbReference>
<dbReference type="PROSITE" id="PS50217">
    <property type="entry name" value="BZIP"/>
    <property type="match status" value="1"/>
</dbReference>
<dbReference type="InterPro" id="IPR002112">
    <property type="entry name" value="Leuzip_Jun"/>
</dbReference>
<organism evidence="8 9">
    <name type="scientific">Calicophoron daubneyi</name>
    <name type="common">Rumen fluke</name>
    <name type="synonym">Paramphistomum daubneyi</name>
    <dbReference type="NCBI Taxonomy" id="300641"/>
    <lineage>
        <taxon>Eukaryota</taxon>
        <taxon>Metazoa</taxon>
        <taxon>Spiralia</taxon>
        <taxon>Lophotrochozoa</taxon>
        <taxon>Platyhelminthes</taxon>
        <taxon>Trematoda</taxon>
        <taxon>Digenea</taxon>
        <taxon>Plagiorchiida</taxon>
        <taxon>Pronocephalata</taxon>
        <taxon>Paramphistomoidea</taxon>
        <taxon>Paramphistomidae</taxon>
        <taxon>Calicophoron</taxon>
    </lineage>
</organism>
<dbReference type="GO" id="GO:0005667">
    <property type="term" value="C:transcription regulator complex"/>
    <property type="evidence" value="ECO:0007669"/>
    <property type="project" value="TreeGrafter"/>
</dbReference>
<keyword evidence="3" id="KW-0238">DNA-binding</keyword>
<feature type="compositionally biased region" description="Polar residues" evidence="6">
    <location>
        <begin position="213"/>
        <end position="224"/>
    </location>
</feature>
<dbReference type="EMBL" id="CAXLJL010000179">
    <property type="protein sequence ID" value="CAL5134064.1"/>
    <property type="molecule type" value="Genomic_DNA"/>
</dbReference>
<comment type="caution">
    <text evidence="8">The sequence shown here is derived from an EMBL/GenBank/DDBJ whole genome shotgun (WGS) entry which is preliminary data.</text>
</comment>
<accession>A0AAV2TAD8</accession>
<proteinExistence type="inferred from homology"/>
<evidence type="ECO:0000256" key="4">
    <source>
        <dbReference type="ARBA" id="ARBA00023163"/>
    </source>
</evidence>
<evidence type="ECO:0000256" key="5">
    <source>
        <dbReference type="SAM" id="Coils"/>
    </source>
</evidence>
<keyword evidence="2" id="KW-0805">Transcription regulation</keyword>
<reference evidence="8" key="1">
    <citation type="submission" date="2024-06" db="EMBL/GenBank/DDBJ databases">
        <authorList>
            <person name="Liu X."/>
            <person name="Lenzi L."/>
            <person name="Haldenby T S."/>
            <person name="Uol C."/>
        </authorList>
    </citation>
    <scope>NUCLEOTIDE SEQUENCE</scope>
</reference>
<dbReference type="InterPro" id="IPR050946">
    <property type="entry name" value="AP-1_TF_bZIP"/>
</dbReference>
<keyword evidence="4" id="KW-0804">Transcription</keyword>
<dbReference type="Pfam" id="PF03131">
    <property type="entry name" value="bZIP_Maf"/>
    <property type="match status" value="1"/>
</dbReference>
<comment type="similarity">
    <text evidence="1">Belongs to the bZIP family. Jun subfamily.</text>
</comment>
<feature type="region of interest" description="Disordered" evidence="6">
    <location>
        <begin position="205"/>
        <end position="224"/>
    </location>
</feature>
<feature type="compositionally biased region" description="Polar residues" evidence="6">
    <location>
        <begin position="626"/>
        <end position="638"/>
    </location>
</feature>
<dbReference type="PANTHER" id="PTHR11462:SF35">
    <property type="entry name" value="TRANSCRIPTION FACTOR JRA"/>
    <property type="match status" value="1"/>
</dbReference>